<gene>
    <name evidence="4" type="ORF">PZ740_10620</name>
</gene>
<feature type="domain" description="NAD-dependent epimerase/dehydratase" evidence="3">
    <location>
        <begin position="8"/>
        <end position="225"/>
    </location>
</feature>
<dbReference type="Gene3D" id="3.40.50.720">
    <property type="entry name" value="NAD(P)-binding Rossmann-like Domain"/>
    <property type="match status" value="1"/>
</dbReference>
<proteinExistence type="inferred from homology"/>
<dbReference type="InterPro" id="IPR036291">
    <property type="entry name" value="NAD(P)-bd_dom_sf"/>
</dbReference>
<reference evidence="4 5" key="1">
    <citation type="submission" date="2023-03" db="EMBL/GenBank/DDBJ databases">
        <title>YIM 152171 draft genome.</title>
        <authorList>
            <person name="Yang Z."/>
        </authorList>
    </citation>
    <scope>NUCLEOTIDE SEQUENCE [LARGE SCALE GENOMIC DNA]</scope>
    <source>
        <strain evidence="4 5">YIM 152171</strain>
    </source>
</reference>
<dbReference type="RefSeq" id="WP_327789252.1">
    <property type="nucleotide sequence ID" value="NZ_JARGEQ010000095.1"/>
</dbReference>
<evidence type="ECO:0000313" key="5">
    <source>
        <dbReference type="Proteomes" id="UP001301140"/>
    </source>
</evidence>
<dbReference type="EMBL" id="JARGEQ010000095">
    <property type="protein sequence ID" value="MDF1586832.1"/>
    <property type="molecule type" value="Genomic_DNA"/>
</dbReference>
<comment type="pathway">
    <text evidence="1">Bacterial outer membrane biogenesis; LPS O-antigen biosynthesis.</text>
</comment>
<evidence type="ECO:0000259" key="3">
    <source>
        <dbReference type="Pfam" id="PF01370"/>
    </source>
</evidence>
<dbReference type="Pfam" id="PF01370">
    <property type="entry name" value="Epimerase"/>
    <property type="match status" value="1"/>
</dbReference>
<dbReference type="InterPro" id="IPR001509">
    <property type="entry name" value="Epimerase_deHydtase"/>
</dbReference>
<organism evidence="4 5">
    <name type="scientific">Marinimicrococcus flavescens</name>
    <dbReference type="NCBI Taxonomy" id="3031815"/>
    <lineage>
        <taxon>Bacteria</taxon>
        <taxon>Pseudomonadati</taxon>
        <taxon>Pseudomonadota</taxon>
        <taxon>Alphaproteobacteria</taxon>
        <taxon>Geminicoccales</taxon>
        <taxon>Geminicoccaceae</taxon>
        <taxon>Marinimicrococcus</taxon>
    </lineage>
</organism>
<dbReference type="SUPFAM" id="SSF51735">
    <property type="entry name" value="NAD(P)-binding Rossmann-fold domains"/>
    <property type="match status" value="1"/>
</dbReference>
<dbReference type="Proteomes" id="UP001301140">
    <property type="component" value="Unassembled WGS sequence"/>
</dbReference>
<evidence type="ECO:0000313" key="4">
    <source>
        <dbReference type="EMBL" id="MDF1586832.1"/>
    </source>
</evidence>
<protein>
    <submittedName>
        <fullName evidence="4">NAD(P)-dependent oxidoreductase</fullName>
    </submittedName>
</protein>
<dbReference type="AlphaFoldDB" id="A0AAP3XSD3"/>
<accession>A0AAP3XSD3</accession>
<dbReference type="CDD" id="cd08946">
    <property type="entry name" value="SDR_e"/>
    <property type="match status" value="1"/>
</dbReference>
<keyword evidence="5" id="KW-1185">Reference proteome</keyword>
<dbReference type="PANTHER" id="PTHR43000">
    <property type="entry name" value="DTDP-D-GLUCOSE 4,6-DEHYDRATASE-RELATED"/>
    <property type="match status" value="1"/>
</dbReference>
<evidence type="ECO:0000256" key="2">
    <source>
        <dbReference type="ARBA" id="ARBA00007637"/>
    </source>
</evidence>
<name>A0AAP3XSD3_9PROT</name>
<evidence type="ECO:0000256" key="1">
    <source>
        <dbReference type="ARBA" id="ARBA00005125"/>
    </source>
</evidence>
<comment type="caution">
    <text evidence="4">The sequence shown here is derived from an EMBL/GenBank/DDBJ whole genome shotgun (WGS) entry which is preliminary data.</text>
</comment>
<sequence>MSGPARSVLVTGASGFLAAWTIEALAARGTSVTALDLRDDRRRLGLVCGEARASALPWVTGDINEPATLDRALERSGADAILHLAALTIPACRADPVRGAEVDVIGHIQVMEAARRHKIARLVYTSSAAAHPRGPLKAPANLYGVFKRACEDIAKVYAMDHGLMSVGVRPQIVYGLGRDDGETAAITKAIRAAALGEAYEVPFRGTACFQYAGEIAEVLVRCLDASPRAPVVSDITTTIESTDDLMAVILDAVPHARVTLGPSERAAPDCPLDRSPLERLIGPWPRVGLDEGVRATIDHYRRGGGG</sequence>
<comment type="similarity">
    <text evidence="2">Belongs to the NAD(P)-dependent epimerase/dehydratase family.</text>
</comment>